<accession>A0A9P3UP27</accession>
<dbReference type="OrthoDB" id="199599at2759"/>
<sequence length="253" mass="27106">MAQRGQPHSGQFNASSSSRGIWDVGKQNFGADVGPAPVPSERTPLLQEASVASRPRSGKAKQVDTEQSRDRSPTSSPSLPTPRSSDGHDETSERVPGHDSALPALLHPTKRPYSARVAVSLRNSGNVARDHLACERTFLAYMRTSLMIATAGVALAQILTFTEFFFPDENTRRFRHVEVCARPLGGSAVALGLLVLVIGIYRYFSVQDALVKGHIPVARIGITLIAALVGAVIIAAFGVMMHAIADGLLTRET</sequence>
<feature type="compositionally biased region" description="Polar residues" evidence="6">
    <location>
        <begin position="1"/>
        <end position="19"/>
    </location>
</feature>
<evidence type="ECO:0000256" key="4">
    <source>
        <dbReference type="ARBA" id="ARBA00022989"/>
    </source>
</evidence>
<proteinExistence type="predicted"/>
<evidence type="ECO:0000256" key="5">
    <source>
        <dbReference type="ARBA" id="ARBA00023136"/>
    </source>
</evidence>
<dbReference type="EMBL" id="BRPK01000011">
    <property type="protein sequence ID" value="GLB42264.1"/>
    <property type="molecule type" value="Genomic_DNA"/>
</dbReference>
<keyword evidence="2" id="KW-1003">Cell membrane</keyword>
<evidence type="ECO:0000256" key="7">
    <source>
        <dbReference type="SAM" id="Phobius"/>
    </source>
</evidence>
<evidence type="ECO:0000256" key="1">
    <source>
        <dbReference type="ARBA" id="ARBA00004651"/>
    </source>
</evidence>
<feature type="region of interest" description="Disordered" evidence="6">
    <location>
        <begin position="1"/>
        <end position="106"/>
    </location>
</feature>
<feature type="compositionally biased region" description="Basic and acidic residues" evidence="6">
    <location>
        <begin position="85"/>
        <end position="97"/>
    </location>
</feature>
<feature type="transmembrane region" description="Helical" evidence="7">
    <location>
        <begin position="216"/>
        <end position="245"/>
    </location>
</feature>
<dbReference type="Pfam" id="PF02656">
    <property type="entry name" value="DUF202"/>
    <property type="match status" value="1"/>
</dbReference>
<name>A0A9P3UP27_LYOSH</name>
<evidence type="ECO:0000313" key="10">
    <source>
        <dbReference type="Proteomes" id="UP001063166"/>
    </source>
</evidence>
<keyword evidence="3 7" id="KW-0812">Transmembrane</keyword>
<evidence type="ECO:0000256" key="6">
    <source>
        <dbReference type="SAM" id="MobiDB-lite"/>
    </source>
</evidence>
<keyword evidence="10" id="KW-1185">Reference proteome</keyword>
<protein>
    <recommendedName>
        <fullName evidence="8">DUF202 domain-containing protein</fullName>
    </recommendedName>
</protein>
<gene>
    <name evidence="9" type="ORF">LshimejAT787_1102790</name>
</gene>
<reference evidence="9" key="1">
    <citation type="submission" date="2022-07" db="EMBL/GenBank/DDBJ databases">
        <title>The genome of Lyophyllum shimeji provides insight into the initial evolution of ectomycorrhizal fungal genome.</title>
        <authorList>
            <person name="Kobayashi Y."/>
            <person name="Shibata T."/>
            <person name="Hirakawa H."/>
            <person name="Shigenobu S."/>
            <person name="Nishiyama T."/>
            <person name="Yamada A."/>
            <person name="Hasebe M."/>
            <person name="Kawaguchi M."/>
        </authorList>
    </citation>
    <scope>NUCLEOTIDE SEQUENCE</scope>
    <source>
        <strain evidence="9">AT787</strain>
    </source>
</reference>
<dbReference type="AlphaFoldDB" id="A0A9P3UP27"/>
<evidence type="ECO:0000259" key="8">
    <source>
        <dbReference type="Pfam" id="PF02656"/>
    </source>
</evidence>
<organism evidence="9 10">
    <name type="scientific">Lyophyllum shimeji</name>
    <name type="common">Hon-shimeji</name>
    <name type="synonym">Tricholoma shimeji</name>
    <dbReference type="NCBI Taxonomy" id="47721"/>
    <lineage>
        <taxon>Eukaryota</taxon>
        <taxon>Fungi</taxon>
        <taxon>Dikarya</taxon>
        <taxon>Basidiomycota</taxon>
        <taxon>Agaricomycotina</taxon>
        <taxon>Agaricomycetes</taxon>
        <taxon>Agaricomycetidae</taxon>
        <taxon>Agaricales</taxon>
        <taxon>Tricholomatineae</taxon>
        <taxon>Lyophyllaceae</taxon>
        <taxon>Lyophyllum</taxon>
    </lineage>
</organism>
<feature type="compositionally biased region" description="Basic and acidic residues" evidence="6">
    <location>
        <begin position="61"/>
        <end position="72"/>
    </location>
</feature>
<feature type="transmembrane region" description="Helical" evidence="7">
    <location>
        <begin position="186"/>
        <end position="204"/>
    </location>
</feature>
<dbReference type="GO" id="GO:0005886">
    <property type="term" value="C:plasma membrane"/>
    <property type="evidence" value="ECO:0007669"/>
    <property type="project" value="UniProtKB-SubCell"/>
</dbReference>
<feature type="compositionally biased region" description="Low complexity" evidence="6">
    <location>
        <begin position="73"/>
        <end position="84"/>
    </location>
</feature>
<evidence type="ECO:0000313" key="9">
    <source>
        <dbReference type="EMBL" id="GLB42264.1"/>
    </source>
</evidence>
<comment type="caution">
    <text evidence="9">The sequence shown here is derived from an EMBL/GenBank/DDBJ whole genome shotgun (WGS) entry which is preliminary data.</text>
</comment>
<comment type="subcellular location">
    <subcellularLocation>
        <location evidence="1">Cell membrane</location>
        <topology evidence="1">Multi-pass membrane protein</topology>
    </subcellularLocation>
</comment>
<keyword evidence="4 7" id="KW-1133">Transmembrane helix</keyword>
<dbReference type="PANTHER" id="PTHR34187">
    <property type="entry name" value="FGR18P"/>
    <property type="match status" value="1"/>
</dbReference>
<feature type="domain" description="DUF202" evidence="8">
    <location>
        <begin position="129"/>
        <end position="208"/>
    </location>
</feature>
<keyword evidence="5 7" id="KW-0472">Membrane</keyword>
<dbReference type="Proteomes" id="UP001063166">
    <property type="component" value="Unassembled WGS sequence"/>
</dbReference>
<dbReference type="InterPro" id="IPR003807">
    <property type="entry name" value="DUF202"/>
</dbReference>
<feature type="transmembrane region" description="Helical" evidence="7">
    <location>
        <begin position="146"/>
        <end position="166"/>
    </location>
</feature>
<dbReference type="PANTHER" id="PTHR34187:SF2">
    <property type="entry name" value="DUF202 DOMAIN-CONTAINING PROTEIN"/>
    <property type="match status" value="1"/>
</dbReference>
<dbReference type="InterPro" id="IPR052053">
    <property type="entry name" value="IM_YidH-like"/>
</dbReference>
<evidence type="ECO:0000256" key="2">
    <source>
        <dbReference type="ARBA" id="ARBA00022475"/>
    </source>
</evidence>
<evidence type="ECO:0000256" key="3">
    <source>
        <dbReference type="ARBA" id="ARBA00022692"/>
    </source>
</evidence>